<comment type="pathway">
    <text evidence="1">Nucleotide-sugar biosynthesis; GDP-L-fucose biosynthesis via de novo pathway; GDP-L-fucose from GDP-alpha-D-mannose: step 1/2.</text>
</comment>
<evidence type="ECO:0000256" key="4">
    <source>
        <dbReference type="SAM" id="MobiDB-lite"/>
    </source>
</evidence>
<gene>
    <name evidence="6" type="ORF">PANDA_011909</name>
</gene>
<dbReference type="InterPro" id="IPR016040">
    <property type="entry name" value="NAD(P)-bd_dom"/>
</dbReference>
<dbReference type="GO" id="GO:0042351">
    <property type="term" value="P:'de novo' GDP-L-fucose biosynthetic process"/>
    <property type="evidence" value="ECO:0007669"/>
    <property type="project" value="UniProtKB-UniPathway"/>
</dbReference>
<reference evidence="6" key="1">
    <citation type="journal article" date="2010" name="Nature">
        <title>The sequence and de novo assembly of the giant panda genome.</title>
        <authorList>
            <person name="Li R."/>
            <person name="Fan W."/>
            <person name="Tian G."/>
            <person name="Zhu H."/>
            <person name="He L."/>
            <person name="Cai J."/>
            <person name="Huang Q."/>
            <person name="Cai Q."/>
            <person name="Li B."/>
            <person name="Bai Y."/>
            <person name="Zhang Z."/>
            <person name="Zhang Y."/>
            <person name="Wang W."/>
            <person name="Li J."/>
            <person name="Wei F."/>
            <person name="Li H."/>
            <person name="Jian M."/>
            <person name="Li J."/>
            <person name="Zhang Z."/>
            <person name="Nielsen R."/>
            <person name="Li D."/>
            <person name="Gu W."/>
            <person name="Yang Z."/>
            <person name="Xuan Z."/>
            <person name="Ryder O.A."/>
            <person name="Leung F.C."/>
            <person name="Zhou Y."/>
            <person name="Cao J."/>
            <person name="Sun X."/>
            <person name="Fu Y."/>
            <person name="Fang X."/>
            <person name="Guo X."/>
            <person name="Wang B."/>
            <person name="Hou R."/>
            <person name="Shen F."/>
            <person name="Mu B."/>
            <person name="Ni P."/>
            <person name="Lin R."/>
            <person name="Qian W."/>
            <person name="Wang G."/>
            <person name="Yu C."/>
            <person name="Nie W."/>
            <person name="Wang J."/>
            <person name="Wu Z."/>
            <person name="Liang H."/>
            <person name="Min J."/>
            <person name="Wu Q."/>
            <person name="Cheng S."/>
            <person name="Ruan J."/>
            <person name="Wang M."/>
            <person name="Shi Z."/>
            <person name="Wen M."/>
            <person name="Liu B."/>
            <person name="Ren X."/>
            <person name="Zheng H."/>
            <person name="Dong D."/>
            <person name="Cook K."/>
            <person name="Shan G."/>
            <person name="Zhang H."/>
            <person name="Kosiol C."/>
            <person name="Xie X."/>
            <person name="Lu Z."/>
            <person name="Zheng H."/>
            <person name="Li Y."/>
            <person name="Steiner C.C."/>
            <person name="Lam T.T."/>
            <person name="Lin S."/>
            <person name="Zhang Q."/>
            <person name="Li G."/>
            <person name="Tian J."/>
            <person name="Gong T."/>
            <person name="Liu H."/>
            <person name="Zhang D."/>
            <person name="Fang L."/>
            <person name="Ye C."/>
            <person name="Zhang J."/>
            <person name="Hu W."/>
            <person name="Xu A."/>
            <person name="Ren Y."/>
            <person name="Zhang G."/>
            <person name="Bruford M.W."/>
            <person name="Li Q."/>
            <person name="Ma L."/>
            <person name="Guo Y."/>
            <person name="An N."/>
            <person name="Hu Y."/>
            <person name="Zheng Y."/>
            <person name="Shi Y."/>
            <person name="Li Z."/>
            <person name="Liu Q."/>
            <person name="Chen Y."/>
            <person name="Zhao J."/>
            <person name="Qu N."/>
            <person name="Zhao S."/>
            <person name="Tian F."/>
            <person name="Wang X."/>
            <person name="Wang H."/>
            <person name="Xu L."/>
            <person name="Liu X."/>
            <person name="Vinar T."/>
            <person name="Wang Y."/>
            <person name="Lam T.W."/>
            <person name="Yiu S.M."/>
            <person name="Liu S."/>
            <person name="Zhang H."/>
            <person name="Li D."/>
            <person name="Huang Y."/>
            <person name="Wang X."/>
            <person name="Yang G."/>
            <person name="Jiang Z."/>
            <person name="Wang J."/>
            <person name="Qin N."/>
            <person name="Li L."/>
            <person name="Li J."/>
            <person name="Bolund L."/>
            <person name="Kristiansen K."/>
            <person name="Wong G.K."/>
            <person name="Olson M."/>
            <person name="Zhang X."/>
            <person name="Li S."/>
            <person name="Yang H."/>
            <person name="Wang J."/>
            <person name="Wang J."/>
        </authorList>
    </citation>
    <scope>NUCLEOTIDE SEQUENCE [LARGE SCALE GENOMIC DNA]</scope>
</reference>
<evidence type="ECO:0000256" key="2">
    <source>
        <dbReference type="ARBA" id="ARBA00023239"/>
    </source>
</evidence>
<dbReference type="GO" id="GO:0008446">
    <property type="term" value="F:GDP-mannose 4,6-dehydratase activity"/>
    <property type="evidence" value="ECO:0007669"/>
    <property type="project" value="InterPro"/>
</dbReference>
<dbReference type="Pfam" id="PF16363">
    <property type="entry name" value="GDP_Man_Dehyd"/>
    <property type="match status" value="1"/>
</dbReference>
<evidence type="ECO:0000256" key="3">
    <source>
        <dbReference type="ARBA" id="ARBA00031085"/>
    </source>
</evidence>
<evidence type="ECO:0000313" key="6">
    <source>
        <dbReference type="EMBL" id="EFB25682.1"/>
    </source>
</evidence>
<dbReference type="AlphaFoldDB" id="D2HKJ4"/>
<organism evidence="6">
    <name type="scientific">Ailuropoda melanoleuca</name>
    <name type="common">Giant panda</name>
    <dbReference type="NCBI Taxonomy" id="9646"/>
    <lineage>
        <taxon>Eukaryota</taxon>
        <taxon>Metazoa</taxon>
        <taxon>Chordata</taxon>
        <taxon>Craniata</taxon>
        <taxon>Vertebrata</taxon>
        <taxon>Euteleostomi</taxon>
        <taxon>Mammalia</taxon>
        <taxon>Eutheria</taxon>
        <taxon>Laurasiatheria</taxon>
        <taxon>Carnivora</taxon>
        <taxon>Caniformia</taxon>
        <taxon>Ursidae</taxon>
        <taxon>Ailuropoda</taxon>
    </lineage>
</organism>
<dbReference type="Gene3D" id="3.90.25.10">
    <property type="entry name" value="UDP-galactose 4-epimerase, domain 1"/>
    <property type="match status" value="1"/>
</dbReference>
<dbReference type="InParanoid" id="D2HKJ4"/>
<keyword evidence="2" id="KW-0456">Lyase</keyword>
<proteinExistence type="predicted"/>
<dbReference type="InterPro" id="IPR006368">
    <property type="entry name" value="GDP_Man_deHydtase"/>
</dbReference>
<protein>
    <recommendedName>
        <fullName evidence="3">GDP-D-mannose dehydratase</fullName>
    </recommendedName>
</protein>
<dbReference type="UniPathway" id="UPA00128">
    <property type="reaction ID" value="UER00190"/>
</dbReference>
<dbReference type="PANTHER" id="PTHR43715">
    <property type="entry name" value="GDP-MANNOSE 4,6-DEHYDRATASE"/>
    <property type="match status" value="1"/>
</dbReference>
<evidence type="ECO:0000256" key="1">
    <source>
        <dbReference type="ARBA" id="ARBA00004912"/>
    </source>
</evidence>
<name>D2HKJ4_AILME</name>
<sequence length="396" mass="43448">MPASARGQDKSLEGAGTAIGTRRAAGVLKLEKHFQAYFCLKGKKEEEEERENERKKENPRGQILTVELHYEELNQIRCRQFCDATFRSPTDPPNWQAMWLMLQNDEPEDFVIATGEVHSVREFVEKSFLHIGKTIVDGLDCRQRLQDDRPADGIQTEATKACVPAAHTHRWEGKNENEVGRCKETGKVHVTVDLKYYRPTEVGHLLSVRSSQGAVSCGTRKAGWHRDSVKVFPGLFSAQLLFVTWRHDTQEGLQCPLCFSLLGQSTATKVLTDTPSSAFLSSKTPSAYGLKTSAWKPAETYPWELLRPSFPTPQADATLTDGAASNTVAQGPGEGTENGCTGRTHGERGGLPGASVRPFSALGALVLSAFPIQPHFADLSSSSSPESAHLLTIAFP</sequence>
<feature type="domain" description="NAD(P)-binding" evidence="5">
    <location>
        <begin position="96"/>
        <end position="138"/>
    </location>
</feature>
<dbReference type="EMBL" id="GL192960">
    <property type="protein sequence ID" value="EFB25682.1"/>
    <property type="molecule type" value="Genomic_DNA"/>
</dbReference>
<dbReference type="PANTHER" id="PTHR43715:SF1">
    <property type="entry name" value="GDP-MANNOSE 4,6 DEHYDRATASE"/>
    <property type="match status" value="1"/>
</dbReference>
<feature type="region of interest" description="Disordered" evidence="4">
    <location>
        <begin position="324"/>
        <end position="352"/>
    </location>
</feature>
<evidence type="ECO:0000259" key="5">
    <source>
        <dbReference type="Pfam" id="PF16363"/>
    </source>
</evidence>
<accession>D2HKJ4</accession>